<dbReference type="Proteomes" id="UP001365405">
    <property type="component" value="Unassembled WGS sequence"/>
</dbReference>
<proteinExistence type="predicted"/>
<gene>
    <name evidence="1" type="ORF">AACH10_00815</name>
</gene>
<dbReference type="EMBL" id="JBBUTH010000001">
    <property type="protein sequence ID" value="MEK8048774.1"/>
    <property type="molecule type" value="Genomic_DNA"/>
</dbReference>
<evidence type="ECO:0000313" key="1">
    <source>
        <dbReference type="EMBL" id="MEK8048774.1"/>
    </source>
</evidence>
<name>A0ABU9CA73_9BURK</name>
<protein>
    <submittedName>
        <fullName evidence="1">Uncharacterized protein</fullName>
    </submittedName>
</protein>
<evidence type="ECO:0000313" key="2">
    <source>
        <dbReference type="Proteomes" id="UP001365405"/>
    </source>
</evidence>
<keyword evidence="2" id="KW-1185">Reference proteome</keyword>
<accession>A0ABU9CA73</accession>
<organism evidence="1 2">
    <name type="scientific">Pseudaquabacterium inlustre</name>
    <dbReference type="NCBI Taxonomy" id="2984192"/>
    <lineage>
        <taxon>Bacteria</taxon>
        <taxon>Pseudomonadati</taxon>
        <taxon>Pseudomonadota</taxon>
        <taxon>Betaproteobacteria</taxon>
        <taxon>Burkholderiales</taxon>
        <taxon>Sphaerotilaceae</taxon>
        <taxon>Pseudaquabacterium</taxon>
    </lineage>
</organism>
<comment type="caution">
    <text evidence="1">The sequence shown here is derived from an EMBL/GenBank/DDBJ whole genome shotgun (WGS) entry which is preliminary data.</text>
</comment>
<reference evidence="1 2" key="1">
    <citation type="submission" date="2024-04" db="EMBL/GenBank/DDBJ databases">
        <title>Novel species of the genus Ideonella isolated from streams.</title>
        <authorList>
            <person name="Lu H."/>
        </authorList>
    </citation>
    <scope>NUCLEOTIDE SEQUENCE [LARGE SCALE GENOMIC DNA]</scope>
    <source>
        <strain evidence="1 2">DXS22W</strain>
    </source>
</reference>
<dbReference type="RefSeq" id="WP_341408448.1">
    <property type="nucleotide sequence ID" value="NZ_JBBUTH010000001.1"/>
</dbReference>
<sequence>MTVRSVILFTGHIVDRPGRTPPRFPPSAVPAAAARIADALASLDAGPSDLALTQGAAGGDLLFVEAAQARGVPVQLLQPFDEPRFLAESVLPHGEAWLARYAAARARLGADHPVLAAPAVLGDLAAGDDAYERCNRWLLATALAQHGAALSLIALWDGAGGDGPGGTAHLVRTVGEQAGRVIVIAPQSL</sequence>